<evidence type="ECO:0000313" key="1">
    <source>
        <dbReference type="EMBL" id="MBY77259.1"/>
    </source>
</evidence>
<dbReference type="AlphaFoldDB" id="A0A2S2QHL7"/>
<gene>
    <name evidence="1" type="ORF">g.80393</name>
</gene>
<proteinExistence type="predicted"/>
<sequence>MQIVQRENNYLKQSFRYNLQSRSFNELPKLIIHADQIPQEEHRGQYNALTINDLAVLLINEDIVLHNQSGHLRRVSALNRSFDTLQYPLMYIRGDDGYHNSIKKNN</sequence>
<dbReference type="PANTHER" id="PTHR45786:SF74">
    <property type="entry name" value="ATP-DEPENDENT DNA HELICASE"/>
    <property type="match status" value="1"/>
</dbReference>
<reference evidence="1" key="1">
    <citation type="submission" date="2018-04" db="EMBL/GenBank/DDBJ databases">
        <title>Transcriptome assembly of Sipha flava.</title>
        <authorList>
            <person name="Scully E.D."/>
            <person name="Geib S.M."/>
            <person name="Palmer N.A."/>
            <person name="Koch K."/>
            <person name="Bradshaw J."/>
            <person name="Heng-Moss T."/>
            <person name="Sarath G."/>
        </authorList>
    </citation>
    <scope>NUCLEOTIDE SEQUENCE</scope>
</reference>
<accession>A0A2S2QHL7</accession>
<name>A0A2S2QHL7_9HEMI</name>
<dbReference type="PANTHER" id="PTHR45786">
    <property type="entry name" value="DNA BINDING PROTEIN-LIKE"/>
    <property type="match status" value="1"/>
</dbReference>
<organism evidence="1">
    <name type="scientific">Sipha flava</name>
    <name type="common">yellow sugarcane aphid</name>
    <dbReference type="NCBI Taxonomy" id="143950"/>
    <lineage>
        <taxon>Eukaryota</taxon>
        <taxon>Metazoa</taxon>
        <taxon>Ecdysozoa</taxon>
        <taxon>Arthropoda</taxon>
        <taxon>Hexapoda</taxon>
        <taxon>Insecta</taxon>
        <taxon>Pterygota</taxon>
        <taxon>Neoptera</taxon>
        <taxon>Paraneoptera</taxon>
        <taxon>Hemiptera</taxon>
        <taxon>Sternorrhyncha</taxon>
        <taxon>Aphidomorpha</taxon>
        <taxon>Aphidoidea</taxon>
        <taxon>Aphididae</taxon>
        <taxon>Sipha</taxon>
    </lineage>
</organism>
<protein>
    <submittedName>
        <fullName evidence="1">Uncharacterized protein</fullName>
    </submittedName>
</protein>
<dbReference type="EMBL" id="GGMS01008056">
    <property type="protein sequence ID" value="MBY77259.1"/>
    <property type="molecule type" value="Transcribed_RNA"/>
</dbReference>